<proteinExistence type="inferred from homology"/>
<evidence type="ECO:0000256" key="2">
    <source>
        <dbReference type="ARBA" id="ARBA00023277"/>
    </source>
</evidence>
<name>A0A419W8E7_9BACT</name>
<dbReference type="GO" id="GO:0005975">
    <property type="term" value="P:carbohydrate metabolic process"/>
    <property type="evidence" value="ECO:0007669"/>
    <property type="project" value="InterPro"/>
</dbReference>
<evidence type="ECO:0000313" key="6">
    <source>
        <dbReference type="EMBL" id="RKD91747.1"/>
    </source>
</evidence>
<reference evidence="6 7" key="1">
    <citation type="submission" date="2018-09" db="EMBL/GenBank/DDBJ databases">
        <title>Genomic Encyclopedia of Archaeal and Bacterial Type Strains, Phase II (KMG-II): from individual species to whole genera.</title>
        <authorList>
            <person name="Goeker M."/>
        </authorList>
    </citation>
    <scope>NUCLEOTIDE SEQUENCE [LARGE SCALE GENOMIC DNA]</scope>
    <source>
        <strain evidence="6 7">DSM 27148</strain>
    </source>
</reference>
<feature type="domain" description="Glycoside hydrolase family 57 N-terminal" evidence="5">
    <location>
        <begin position="6"/>
        <end position="293"/>
    </location>
</feature>
<feature type="compositionally biased region" description="Basic and acidic residues" evidence="4">
    <location>
        <begin position="434"/>
        <end position="443"/>
    </location>
</feature>
<dbReference type="InterPro" id="IPR004300">
    <property type="entry name" value="Glyco_hydro_57_N"/>
</dbReference>
<accession>A0A419W8E7</accession>
<dbReference type="InterPro" id="IPR011330">
    <property type="entry name" value="Glyco_hydro/deAcase_b/a-brl"/>
</dbReference>
<dbReference type="EMBL" id="RAPN01000001">
    <property type="protein sequence ID" value="RKD91747.1"/>
    <property type="molecule type" value="Genomic_DNA"/>
</dbReference>
<evidence type="ECO:0000259" key="5">
    <source>
        <dbReference type="Pfam" id="PF03065"/>
    </source>
</evidence>
<gene>
    <name evidence="6" type="ORF">BC643_2111</name>
</gene>
<dbReference type="RefSeq" id="WP_120273023.1">
    <property type="nucleotide sequence ID" value="NZ_RAPN01000001.1"/>
</dbReference>
<organism evidence="6 7">
    <name type="scientific">Mangrovibacterium diazotrophicum</name>
    <dbReference type="NCBI Taxonomy" id="1261403"/>
    <lineage>
        <taxon>Bacteria</taxon>
        <taxon>Pseudomonadati</taxon>
        <taxon>Bacteroidota</taxon>
        <taxon>Bacteroidia</taxon>
        <taxon>Marinilabiliales</taxon>
        <taxon>Prolixibacteraceae</taxon>
        <taxon>Mangrovibacterium</taxon>
    </lineage>
</organism>
<dbReference type="InterPro" id="IPR052046">
    <property type="entry name" value="GH57_Enzymes"/>
</dbReference>
<dbReference type="Proteomes" id="UP000283387">
    <property type="component" value="Unassembled WGS sequence"/>
</dbReference>
<sequence length="456" mass="53199">MKAICLNFQVHQPFRFRRYRFFDIGNDHYYYDDYSNETIMRKMADHSYLPTNKILLDLIRKNKNAFKVSFTISGIALEQMDLYAPEVLDSFIELAETGQVEFLAAPYSHSLISLKSPESFKAQVEKHATLIQKYFGQEPKVFCNTEKIYSDDISAVVADMGFKAILTEGPKHVLGWKSPNYVYCSAVSPKLKVLMRNFQMSDDLSFRFSNQAWSEYPLTSEKFVGWMDSNPKDEVVNLFMDYETFGEYQRESTGIFKFLQELPATVAKKSKFKFATPSEIADAFQPISIVSVPYPISWSNEERDLSIWLGNELQQEAFNKLYKLEPRMQFVDDPALIKDWEYLQVCNHFYYMNTKFFTDGSPQRTYNPFESPYEAFINYMNVLSDFELRLNSFVPESKVEKEIAALNKLLAEKEERLRKYELELKNLQSGTVKKNKESKPEATKRKKTATKSTKKD</sequence>
<evidence type="ECO:0000256" key="3">
    <source>
        <dbReference type="SAM" id="Coils"/>
    </source>
</evidence>
<feature type="coiled-coil region" evidence="3">
    <location>
        <begin position="396"/>
        <end position="430"/>
    </location>
</feature>
<keyword evidence="6" id="KW-0378">Hydrolase</keyword>
<feature type="compositionally biased region" description="Basic residues" evidence="4">
    <location>
        <begin position="444"/>
        <end position="456"/>
    </location>
</feature>
<dbReference type="PANTHER" id="PTHR36306">
    <property type="entry name" value="ALPHA-AMYLASE-RELATED-RELATED"/>
    <property type="match status" value="1"/>
</dbReference>
<dbReference type="Pfam" id="PF03065">
    <property type="entry name" value="Glyco_hydro_57"/>
    <property type="match status" value="1"/>
</dbReference>
<comment type="similarity">
    <text evidence="1">Belongs to the glycosyl hydrolase 57 family.</text>
</comment>
<dbReference type="SUPFAM" id="SSF88713">
    <property type="entry name" value="Glycoside hydrolase/deacetylase"/>
    <property type="match status" value="1"/>
</dbReference>
<dbReference type="CDD" id="cd10795">
    <property type="entry name" value="GH57N_MJA1_like"/>
    <property type="match status" value="1"/>
</dbReference>
<dbReference type="GO" id="GO:0016787">
    <property type="term" value="F:hydrolase activity"/>
    <property type="evidence" value="ECO:0007669"/>
    <property type="project" value="UniProtKB-KW"/>
</dbReference>
<evidence type="ECO:0000313" key="7">
    <source>
        <dbReference type="Proteomes" id="UP000283387"/>
    </source>
</evidence>
<evidence type="ECO:0000256" key="4">
    <source>
        <dbReference type="SAM" id="MobiDB-lite"/>
    </source>
</evidence>
<dbReference type="OrthoDB" id="138256at2"/>
<evidence type="ECO:0000256" key="1">
    <source>
        <dbReference type="ARBA" id="ARBA00006821"/>
    </source>
</evidence>
<comment type="caution">
    <text evidence="6">The sequence shown here is derived from an EMBL/GenBank/DDBJ whole genome shotgun (WGS) entry which is preliminary data.</text>
</comment>
<dbReference type="Gene3D" id="3.20.110.20">
    <property type="match status" value="1"/>
</dbReference>
<keyword evidence="7" id="KW-1185">Reference proteome</keyword>
<protein>
    <submittedName>
        <fullName evidence="6">Glycosyl hydrolase family 57</fullName>
    </submittedName>
</protein>
<dbReference type="PANTHER" id="PTHR36306:SF1">
    <property type="entry name" value="ALPHA-AMYLASE-RELATED"/>
    <property type="match status" value="1"/>
</dbReference>
<dbReference type="AlphaFoldDB" id="A0A419W8E7"/>
<keyword evidence="3" id="KW-0175">Coiled coil</keyword>
<keyword evidence="2" id="KW-0119">Carbohydrate metabolism</keyword>
<feature type="region of interest" description="Disordered" evidence="4">
    <location>
        <begin position="431"/>
        <end position="456"/>
    </location>
</feature>